<accession>A0A023X022</accession>
<dbReference type="EMBL" id="JAWXXX010000001">
    <property type="protein sequence ID" value="MDX5892815.1"/>
    <property type="molecule type" value="Genomic_DNA"/>
</dbReference>
<sequence>MLTFGTLPDEAIVEARLEGGTDESEMKALREECERVARERGGVKMLFVFKDMGKVSFGTVVEGIKADLELFSDLEKLAVVTDKGWYQRLTGITSKPFSFETETFSLDERDAALAWLRG</sequence>
<dbReference type="RefSeq" id="WP_038679994.1">
    <property type="nucleotide sequence ID" value="NZ_CP007514.1"/>
</dbReference>
<dbReference type="InterPro" id="IPR038396">
    <property type="entry name" value="SpoIIAA-like_sf"/>
</dbReference>
<proteinExistence type="predicted"/>
<evidence type="ECO:0000313" key="3">
    <source>
        <dbReference type="Proteomes" id="UP000025229"/>
    </source>
</evidence>
<dbReference type="InterPro" id="IPR036513">
    <property type="entry name" value="STAS_dom_sf"/>
</dbReference>
<dbReference type="HOGENOM" id="CLU_137390_3_1_11"/>
<organism evidence="1 3">
    <name type="scientific">Rubrobacter radiotolerans</name>
    <name type="common">Arthrobacter radiotolerans</name>
    <dbReference type="NCBI Taxonomy" id="42256"/>
    <lineage>
        <taxon>Bacteria</taxon>
        <taxon>Bacillati</taxon>
        <taxon>Actinomycetota</taxon>
        <taxon>Rubrobacteria</taxon>
        <taxon>Rubrobacterales</taxon>
        <taxon>Rubrobacteraceae</taxon>
        <taxon>Rubrobacter</taxon>
    </lineage>
</organism>
<dbReference type="Proteomes" id="UP000025229">
    <property type="component" value="Chromosome"/>
</dbReference>
<dbReference type="Proteomes" id="UP001281130">
    <property type="component" value="Unassembled WGS sequence"/>
</dbReference>
<evidence type="ECO:0000313" key="1">
    <source>
        <dbReference type="EMBL" id="AHY45404.1"/>
    </source>
</evidence>
<gene>
    <name evidence="1" type="ORF">RradSPS_0121</name>
    <name evidence="2" type="ORF">SIL72_02115</name>
</gene>
<reference evidence="1 3" key="1">
    <citation type="submission" date="2014-03" db="EMBL/GenBank/DDBJ databases">
        <title>Complete genome sequence of the Radio-Resistant Rubrobacter radiotolerans RSPS-4.</title>
        <authorList>
            <person name="Egas C.C."/>
            <person name="Barroso C.C."/>
            <person name="Froufe H.J.C."/>
            <person name="Pacheco J.J."/>
            <person name="Albuquerque L.L."/>
            <person name="da Costa M.M.S."/>
        </authorList>
    </citation>
    <scope>NUCLEOTIDE SEQUENCE [LARGE SCALE GENOMIC DNA]</scope>
    <source>
        <strain evidence="1 3">RSPS-4</strain>
    </source>
</reference>
<reference evidence="2" key="2">
    <citation type="submission" date="2023-11" db="EMBL/GenBank/DDBJ databases">
        <title>MicrobeMod: A computational toolkit for identifying prokaryotic methylation and restriction-modification with nanopore sequencing.</title>
        <authorList>
            <person name="Crits-Christoph A."/>
            <person name="Kang S.C."/>
            <person name="Lee H."/>
            <person name="Ostrov N."/>
        </authorList>
    </citation>
    <scope>NUCLEOTIDE SEQUENCE</scope>
    <source>
        <strain evidence="2">ATCC 51242</strain>
    </source>
</reference>
<name>A0A023X022_RUBRA</name>
<dbReference type="Pfam" id="PF11964">
    <property type="entry name" value="SpoIIAA-like"/>
    <property type="match status" value="1"/>
</dbReference>
<keyword evidence="3" id="KW-1185">Reference proteome</keyword>
<evidence type="ECO:0000313" key="2">
    <source>
        <dbReference type="EMBL" id="MDX5892815.1"/>
    </source>
</evidence>
<dbReference type="EMBL" id="CP007514">
    <property type="protein sequence ID" value="AHY45404.1"/>
    <property type="molecule type" value="Genomic_DNA"/>
</dbReference>
<dbReference type="OrthoDB" id="4729899at2"/>
<dbReference type="AlphaFoldDB" id="A0A023X022"/>
<dbReference type="InterPro" id="IPR021866">
    <property type="entry name" value="SpoIIAA-like"/>
</dbReference>
<dbReference type="SUPFAM" id="SSF52091">
    <property type="entry name" value="SpoIIaa-like"/>
    <property type="match status" value="1"/>
</dbReference>
<dbReference type="Gene3D" id="3.40.50.10600">
    <property type="entry name" value="SpoIIaa-like domains"/>
    <property type="match status" value="1"/>
</dbReference>
<protein>
    <submittedName>
        <fullName evidence="2">STAS/SEC14 domain-containing protein</fullName>
    </submittedName>
</protein>
<dbReference type="KEGG" id="rrd:RradSPS_0121"/>